<dbReference type="GO" id="GO:0016020">
    <property type="term" value="C:membrane"/>
    <property type="evidence" value="ECO:0007669"/>
    <property type="project" value="UniProtKB-SubCell"/>
</dbReference>
<evidence type="ECO:0000256" key="8">
    <source>
        <dbReference type="RuleBase" id="RU366017"/>
    </source>
</evidence>
<evidence type="ECO:0000256" key="2">
    <source>
        <dbReference type="ARBA" id="ARBA00007647"/>
    </source>
</evidence>
<evidence type="ECO:0000256" key="4">
    <source>
        <dbReference type="ARBA" id="ARBA00022679"/>
    </source>
</evidence>
<dbReference type="WBParaSite" id="SSLN_0000863901-mRNA-1">
    <property type="protein sequence ID" value="SSLN_0000863901-mRNA-1"/>
    <property type="gene ID" value="SSLN_0000863901"/>
</dbReference>
<dbReference type="EC" id="2.4.1.-" evidence="8"/>
<comment type="similarity">
    <text evidence="2 8">Belongs to the glycosyltransferase 92 family.</text>
</comment>
<dbReference type="Proteomes" id="UP000275846">
    <property type="component" value="Unassembled WGS sequence"/>
</dbReference>
<protein>
    <recommendedName>
        <fullName evidence="8">Glycosyltransferase family 92 protein</fullName>
        <ecNumber evidence="8">2.4.1.-</ecNumber>
    </recommendedName>
</protein>
<comment type="subcellular location">
    <subcellularLocation>
        <location evidence="1">Membrane</location>
        <topology evidence="1">Single-pass membrane protein</topology>
    </subcellularLocation>
</comment>
<keyword evidence="6 8" id="KW-1133">Transmembrane helix</keyword>
<dbReference type="EMBL" id="UYSU01034588">
    <property type="protein sequence ID" value="VDL94695.1"/>
    <property type="molecule type" value="Genomic_DNA"/>
</dbReference>
<keyword evidence="7 8" id="KW-0472">Membrane</keyword>
<evidence type="ECO:0000256" key="6">
    <source>
        <dbReference type="ARBA" id="ARBA00022989"/>
    </source>
</evidence>
<evidence type="ECO:0000256" key="7">
    <source>
        <dbReference type="ARBA" id="ARBA00023136"/>
    </source>
</evidence>
<evidence type="ECO:0000313" key="9">
    <source>
        <dbReference type="EMBL" id="VDL94695.1"/>
    </source>
</evidence>
<dbReference type="InterPro" id="IPR008166">
    <property type="entry name" value="Glyco_transf_92"/>
</dbReference>
<gene>
    <name evidence="9" type="ORF">SSLN_LOCUS8310</name>
</gene>
<dbReference type="PANTHER" id="PTHR21461:SF69">
    <property type="entry name" value="GLYCOSYLTRANSFERASE FAMILY 92 PROTEIN"/>
    <property type="match status" value="1"/>
</dbReference>
<keyword evidence="5 8" id="KW-0812">Transmembrane</keyword>
<reference evidence="9 10" key="2">
    <citation type="submission" date="2018-11" db="EMBL/GenBank/DDBJ databases">
        <authorList>
            <consortium name="Pathogen Informatics"/>
        </authorList>
    </citation>
    <scope>NUCLEOTIDE SEQUENCE [LARGE SCALE GENOMIC DNA]</scope>
    <source>
        <strain evidence="9 10">NST_G2</strain>
    </source>
</reference>
<evidence type="ECO:0000313" key="10">
    <source>
        <dbReference type="Proteomes" id="UP000275846"/>
    </source>
</evidence>
<feature type="transmembrane region" description="Helical" evidence="8">
    <location>
        <begin position="12"/>
        <end position="33"/>
    </location>
</feature>
<proteinExistence type="inferred from homology"/>
<dbReference type="GO" id="GO:0005737">
    <property type="term" value="C:cytoplasm"/>
    <property type="evidence" value="ECO:0007669"/>
    <property type="project" value="TreeGrafter"/>
</dbReference>
<evidence type="ECO:0000256" key="5">
    <source>
        <dbReference type="ARBA" id="ARBA00022692"/>
    </source>
</evidence>
<dbReference type="PANTHER" id="PTHR21461">
    <property type="entry name" value="GLYCOSYLTRANSFERASE FAMILY 92 PROTEIN"/>
    <property type="match status" value="1"/>
</dbReference>
<evidence type="ECO:0000256" key="1">
    <source>
        <dbReference type="ARBA" id="ARBA00004167"/>
    </source>
</evidence>
<keyword evidence="4 8" id="KW-0808">Transferase</keyword>
<name>A0A183SVR1_SCHSO</name>
<dbReference type="Pfam" id="PF01697">
    <property type="entry name" value="Glyco_transf_92"/>
    <property type="match status" value="1"/>
</dbReference>
<accession>A0A183SVR1</accession>
<keyword evidence="3 8" id="KW-0328">Glycosyltransferase</keyword>
<dbReference type="OrthoDB" id="2526284at2759"/>
<dbReference type="GO" id="GO:0016757">
    <property type="term" value="F:glycosyltransferase activity"/>
    <property type="evidence" value="ECO:0007669"/>
    <property type="project" value="UniProtKB-UniRule"/>
</dbReference>
<dbReference type="AlphaFoldDB" id="A0A183SVR1"/>
<keyword evidence="10" id="KW-1185">Reference proteome</keyword>
<reference evidence="11" key="1">
    <citation type="submission" date="2016-06" db="UniProtKB">
        <authorList>
            <consortium name="WormBaseParasite"/>
        </authorList>
    </citation>
    <scope>IDENTIFICATION</scope>
</reference>
<organism evidence="11">
    <name type="scientific">Schistocephalus solidus</name>
    <name type="common">Tapeworm</name>
    <dbReference type="NCBI Taxonomy" id="70667"/>
    <lineage>
        <taxon>Eukaryota</taxon>
        <taxon>Metazoa</taxon>
        <taxon>Spiralia</taxon>
        <taxon>Lophotrochozoa</taxon>
        <taxon>Platyhelminthes</taxon>
        <taxon>Cestoda</taxon>
        <taxon>Eucestoda</taxon>
        <taxon>Diphyllobothriidea</taxon>
        <taxon>Diphyllobothriidae</taxon>
        <taxon>Schistocephalus</taxon>
    </lineage>
</organism>
<evidence type="ECO:0000256" key="3">
    <source>
        <dbReference type="ARBA" id="ARBA00022676"/>
    </source>
</evidence>
<evidence type="ECO:0000313" key="11">
    <source>
        <dbReference type="WBParaSite" id="SSLN_0000863901-mRNA-1"/>
    </source>
</evidence>
<sequence length="484" mass="55751">MIGRKYNKFFQGFLFAFACLFLINFLCTLHFNFSQKFVTLSVLQISSNKDFYSSKKVSAQDASEDRFNTSFSCQLLKAKLLGPTGEFHVLGSKRELGIYSVFLDKRKSDNTTEKRSISGHKNGVLRIFLAKKRLSFPKVYCHFFGIDGEVKSVASRNLIGREFAFYELTENHLRPYGGYSVHCDAPDLKKPVQTESGYCGVAISTSASFLPKNAAFFAVPVIGQGSTVLPTQEKSLLKFDHQFGICVPALHNMEYLNPWRLDEWIQIHIRLGVTKFRFYHSKTIVQSLLTVLTAPRYWNGLSIDIELIPLIWPDHPEIASRLSWYYFQIITVNDCLYRSMPDVQFAFFGDIDEILVPLSPVATGWGSLTDYLWNTSSPNLLCPGYCFNSAIFPTNDEDEEFERPFHRHYIRRIEKLDSVRKKCLVRPLWIFEMGIHHISKPYEESTTAALNAKSENAIVHHYRFEAIDRRDKIIEDKSLQRFLP</sequence>
<dbReference type="PROSITE" id="PS51257">
    <property type="entry name" value="PROKAR_LIPOPROTEIN"/>
    <property type="match status" value="1"/>
</dbReference>